<sequence>MLTTIPRPEAQPASLVGTGALRAMGTAHRDCDTGCGTSRAGHDLNEMRALGLG</sequence>
<dbReference type="Proteomes" id="UP001139354">
    <property type="component" value="Unassembled WGS sequence"/>
</dbReference>
<dbReference type="RefSeq" id="WP_229383345.1">
    <property type="nucleotide sequence ID" value="NZ_JAGTTN010000001.1"/>
</dbReference>
<protein>
    <submittedName>
        <fullName evidence="1">Uncharacterized protein</fullName>
    </submittedName>
</protein>
<dbReference type="AlphaFoldDB" id="A0A9X1LT30"/>
<reference evidence="1" key="1">
    <citation type="submission" date="2021-04" db="EMBL/GenBank/DDBJ databases">
        <title>Microbacterium tenobrionis sp. nov. and Microbacterium allomyrinae sp. nov., isolated from larvae of Tenobrio molitor and Allomyrina dichotoma, respectively.</title>
        <authorList>
            <person name="Lee S.D."/>
        </authorList>
    </citation>
    <scope>NUCLEOTIDE SEQUENCE</scope>
    <source>
        <strain evidence="1">BWT-G7</strain>
    </source>
</reference>
<evidence type="ECO:0000313" key="2">
    <source>
        <dbReference type="Proteomes" id="UP001139354"/>
    </source>
</evidence>
<gene>
    <name evidence="1" type="ORF">KEC57_04630</name>
</gene>
<comment type="caution">
    <text evidence="1">The sequence shown here is derived from an EMBL/GenBank/DDBJ whole genome shotgun (WGS) entry which is preliminary data.</text>
</comment>
<organism evidence="1 2">
    <name type="scientific">Microbacterium allomyrinae</name>
    <dbReference type="NCBI Taxonomy" id="2830666"/>
    <lineage>
        <taxon>Bacteria</taxon>
        <taxon>Bacillati</taxon>
        <taxon>Actinomycetota</taxon>
        <taxon>Actinomycetes</taxon>
        <taxon>Micrococcales</taxon>
        <taxon>Microbacteriaceae</taxon>
        <taxon>Microbacterium</taxon>
    </lineage>
</organism>
<evidence type="ECO:0000313" key="1">
    <source>
        <dbReference type="EMBL" id="MCC2031465.1"/>
    </source>
</evidence>
<dbReference type="EMBL" id="JAGTTN010000001">
    <property type="protein sequence ID" value="MCC2031465.1"/>
    <property type="molecule type" value="Genomic_DNA"/>
</dbReference>
<name>A0A9X1LT30_9MICO</name>
<keyword evidence="2" id="KW-1185">Reference proteome</keyword>
<proteinExistence type="predicted"/>
<accession>A0A9X1LT30</accession>